<dbReference type="Gene3D" id="3.30.1010.10">
    <property type="entry name" value="Phosphatidylinositol 3-kinase Catalytic Subunit, Chain A, domain 4"/>
    <property type="match status" value="1"/>
</dbReference>
<evidence type="ECO:0000256" key="3">
    <source>
        <dbReference type="ARBA" id="ARBA00011720"/>
    </source>
</evidence>
<name>A0A822XLD7_NELNU</name>
<accession>A0A822XLD7</accession>
<keyword evidence="6" id="KW-0256">Endoplasmic reticulum</keyword>
<evidence type="ECO:0000256" key="6">
    <source>
        <dbReference type="ARBA" id="ARBA00022824"/>
    </source>
</evidence>
<organism evidence="13 14">
    <name type="scientific">Nelumbo nucifera</name>
    <name type="common">Sacred lotus</name>
    <dbReference type="NCBI Taxonomy" id="4432"/>
    <lineage>
        <taxon>Eukaryota</taxon>
        <taxon>Viridiplantae</taxon>
        <taxon>Streptophyta</taxon>
        <taxon>Embryophyta</taxon>
        <taxon>Tracheophyta</taxon>
        <taxon>Spermatophyta</taxon>
        <taxon>Magnoliopsida</taxon>
        <taxon>Proteales</taxon>
        <taxon>Nelumbonaceae</taxon>
        <taxon>Nelumbo</taxon>
    </lineage>
</organism>
<evidence type="ECO:0000256" key="4">
    <source>
        <dbReference type="ARBA" id="ARBA00022692"/>
    </source>
</evidence>
<dbReference type="AlphaFoldDB" id="A0A822XLD7"/>
<comment type="subunit">
    <text evidence="3">Constitutively interacts with CASP4; required for the localization of procaspase 4 to the ER.</text>
</comment>
<dbReference type="InterPro" id="IPR011009">
    <property type="entry name" value="Kinase-like_dom_sf"/>
</dbReference>
<keyword evidence="5" id="KW-0053">Apoptosis</keyword>
<keyword evidence="7 11" id="KW-1133">Transmembrane helix</keyword>
<gene>
    <name evidence="13" type="ORF">HUJ06_022540</name>
</gene>
<evidence type="ECO:0000313" key="13">
    <source>
        <dbReference type="EMBL" id="DAD21077.1"/>
    </source>
</evidence>
<feature type="transmembrane region" description="Helical" evidence="11">
    <location>
        <begin position="12"/>
        <end position="33"/>
    </location>
</feature>
<dbReference type="Proteomes" id="UP000607653">
    <property type="component" value="Unassembled WGS sequence"/>
</dbReference>
<evidence type="ECO:0000256" key="8">
    <source>
        <dbReference type="ARBA" id="ARBA00023136"/>
    </source>
</evidence>
<dbReference type="SUPFAM" id="SSF56112">
    <property type="entry name" value="Protein kinase-like (PK-like)"/>
    <property type="match status" value="1"/>
</dbReference>
<comment type="similarity">
    <text evidence="2">Belongs to the TMEM214 family.</text>
</comment>
<dbReference type="PROSITE" id="PS50290">
    <property type="entry name" value="PI3_4_KINASE_3"/>
    <property type="match status" value="1"/>
</dbReference>
<comment type="caution">
    <text evidence="13">The sequence shown here is derived from an EMBL/GenBank/DDBJ whole genome shotgun (WGS) entry which is preliminary data.</text>
</comment>
<reference evidence="13 14" key="1">
    <citation type="journal article" date="2020" name="Mol. Biol. Evol.">
        <title>Distinct Expression and Methylation Patterns for Genes with Different Fates following a Single Whole-Genome Duplication in Flowering Plants.</title>
        <authorList>
            <person name="Shi T."/>
            <person name="Rahmani R.S."/>
            <person name="Gugger P.F."/>
            <person name="Wang M."/>
            <person name="Li H."/>
            <person name="Zhang Y."/>
            <person name="Li Z."/>
            <person name="Wang Q."/>
            <person name="Van de Peer Y."/>
            <person name="Marchal K."/>
            <person name="Chen J."/>
        </authorList>
    </citation>
    <scope>NUCLEOTIDE SEQUENCE [LARGE SCALE GENOMIC DNA]</scope>
    <source>
        <tissue evidence="13">Leaf</tissue>
    </source>
</reference>
<evidence type="ECO:0000313" key="14">
    <source>
        <dbReference type="Proteomes" id="UP000607653"/>
    </source>
</evidence>
<evidence type="ECO:0000256" key="5">
    <source>
        <dbReference type="ARBA" id="ARBA00022703"/>
    </source>
</evidence>
<dbReference type="Pfam" id="PF10151">
    <property type="entry name" value="TMEM214"/>
    <property type="match status" value="1"/>
</dbReference>
<evidence type="ECO:0000256" key="2">
    <source>
        <dbReference type="ARBA" id="ARBA00007984"/>
    </source>
</evidence>
<keyword evidence="9" id="KW-0325">Glycoprotein</keyword>
<dbReference type="PANTHER" id="PTHR13448">
    <property type="entry name" value="TRANSMEMBRANE PROTEIN 214"/>
    <property type="match status" value="1"/>
</dbReference>
<evidence type="ECO:0000259" key="12">
    <source>
        <dbReference type="PROSITE" id="PS50290"/>
    </source>
</evidence>
<dbReference type="InterPro" id="IPR019308">
    <property type="entry name" value="TMEM214"/>
</dbReference>
<feature type="domain" description="PI3K/PI4K catalytic" evidence="12">
    <location>
        <begin position="327"/>
        <end position="446"/>
    </location>
</feature>
<comment type="subcellular location">
    <subcellularLocation>
        <location evidence="1">Endoplasmic reticulum membrane</location>
        <topology evidence="1">Multi-pass membrane protein</topology>
    </subcellularLocation>
</comment>
<evidence type="ECO:0000256" key="10">
    <source>
        <dbReference type="ARBA" id="ARBA00024938"/>
    </source>
</evidence>
<proteinExistence type="inferred from homology"/>
<comment type="function">
    <text evidence="10">Critical mediator, in cooperation with CASP4, of endoplasmic reticulum-stress induced apoptosis. Required or the activation of CASP4 following endoplasmic reticulum stress.</text>
</comment>
<evidence type="ECO:0000256" key="1">
    <source>
        <dbReference type="ARBA" id="ARBA00004477"/>
    </source>
</evidence>
<keyword evidence="14" id="KW-1185">Reference proteome</keyword>
<dbReference type="InterPro" id="IPR000403">
    <property type="entry name" value="PI3/4_kinase_cat_dom"/>
</dbReference>
<protein>
    <recommendedName>
        <fullName evidence="12">PI3K/PI4K catalytic domain-containing protein</fullName>
    </recommendedName>
</protein>
<evidence type="ECO:0000256" key="7">
    <source>
        <dbReference type="ARBA" id="ARBA00022989"/>
    </source>
</evidence>
<dbReference type="GO" id="GO:0005789">
    <property type="term" value="C:endoplasmic reticulum membrane"/>
    <property type="evidence" value="ECO:0007669"/>
    <property type="project" value="UniProtKB-SubCell"/>
</dbReference>
<evidence type="ECO:0000256" key="9">
    <source>
        <dbReference type="ARBA" id="ARBA00023180"/>
    </source>
</evidence>
<dbReference type="EMBL" id="DUZY01000001">
    <property type="protein sequence ID" value="DAD21077.1"/>
    <property type="molecule type" value="Genomic_DNA"/>
</dbReference>
<sequence length="446" mass="49474">MFLLMIPLLDWYMIVYWLSVTSTSCLLIMVYFATCSPPIQPIPLSHISEDVYKISSLTICCILPVLRENVKYQGQDKFPLLVWMIVQSMEKNCNPQSRDLILQLVERILSAPKARSILLNGAVRKGERWVPPSAFEMLMQSTFPAPSARVNDTERFETIYPSLKELGLSGAPGSKAMKQVSQQILSIAVQASGESTSELSKEAAAVSECLTRDPDCYKIWISNLNHYVVMLQKLSDEWKEHSIKHSSLDPLKETLKSFRLKNVKVLASGGDTGEQASIKDADKYCKSILGRISRGHGCLKSMVVIGGVALAVAIMSPSMEFWDLSKLPVIFSAPESISASWWLMVNDSNKTFTTFGIGNVSKLVHKVGSENEVGDDCRQDVLALQVISVLRDIFEAVGLNRYLFPYGVLPTGPDSKEGHNRGKLVSPTLLMCVQGLVEEESDEDSE</sequence>
<dbReference type="PANTHER" id="PTHR13448:SF0">
    <property type="entry name" value="TRANSMEMBRANE PROTEIN 214"/>
    <property type="match status" value="1"/>
</dbReference>
<keyword evidence="4 11" id="KW-0812">Transmembrane</keyword>
<keyword evidence="8 11" id="KW-0472">Membrane</keyword>
<evidence type="ECO:0000256" key="11">
    <source>
        <dbReference type="SAM" id="Phobius"/>
    </source>
</evidence>